<keyword evidence="1" id="KW-1133">Transmembrane helix</keyword>
<evidence type="ECO:0000313" key="3">
    <source>
        <dbReference type="Proteomes" id="UP000178344"/>
    </source>
</evidence>
<dbReference type="Proteomes" id="UP000178344">
    <property type="component" value="Unassembled WGS sequence"/>
</dbReference>
<dbReference type="SUPFAM" id="SSF54523">
    <property type="entry name" value="Pili subunits"/>
    <property type="match status" value="1"/>
</dbReference>
<sequence>MVLCEAERENCKQHLPNFGKRNPAFSRGDNPQQHTALLPMKTSTTRTAFTIIELIVVCAIIASLAVLLLPRAKRIQTEAKRNQCITNLKGIEIEKDLWEQEQVAKAAKRVKELRAMTDAEAYRGEPPVGDWWKCPAGGLYTVGPIGTKATCSVTGHIL</sequence>
<evidence type="ECO:0008006" key="4">
    <source>
        <dbReference type="Google" id="ProtNLM"/>
    </source>
</evidence>
<keyword evidence="1" id="KW-0472">Membrane</keyword>
<evidence type="ECO:0000313" key="2">
    <source>
        <dbReference type="EMBL" id="OGG47158.1"/>
    </source>
</evidence>
<feature type="transmembrane region" description="Helical" evidence="1">
    <location>
        <begin position="48"/>
        <end position="69"/>
    </location>
</feature>
<name>A0A1F6CD77_9BACT</name>
<keyword evidence="1" id="KW-0812">Transmembrane</keyword>
<dbReference type="AlphaFoldDB" id="A0A1F6CD77"/>
<proteinExistence type="predicted"/>
<dbReference type="InterPro" id="IPR045584">
    <property type="entry name" value="Pilin-like"/>
</dbReference>
<dbReference type="Gene3D" id="3.30.700.10">
    <property type="entry name" value="Glycoprotein, Type 4 Pilin"/>
    <property type="match status" value="1"/>
</dbReference>
<gene>
    <name evidence="2" type="ORF">A2671_02255</name>
</gene>
<comment type="caution">
    <text evidence="2">The sequence shown here is derived from an EMBL/GenBank/DDBJ whole genome shotgun (WGS) entry which is preliminary data.</text>
</comment>
<protein>
    <recommendedName>
        <fullName evidence="4">Type II secretion system protein GspG C-terminal domain-containing protein</fullName>
    </recommendedName>
</protein>
<dbReference type="EMBL" id="MFKQ01000026">
    <property type="protein sequence ID" value="OGG47158.1"/>
    <property type="molecule type" value="Genomic_DNA"/>
</dbReference>
<organism evidence="2 3">
    <name type="scientific">Candidatus Kaiserbacteria bacterium RIFCSPHIGHO2_01_FULL_49_13</name>
    <dbReference type="NCBI Taxonomy" id="1798477"/>
    <lineage>
        <taxon>Bacteria</taxon>
        <taxon>Candidatus Kaiseribacteriota</taxon>
    </lineage>
</organism>
<accession>A0A1F6CD77</accession>
<reference evidence="2 3" key="1">
    <citation type="journal article" date="2016" name="Nat. Commun.">
        <title>Thousands of microbial genomes shed light on interconnected biogeochemical processes in an aquifer system.</title>
        <authorList>
            <person name="Anantharaman K."/>
            <person name="Brown C.T."/>
            <person name="Hug L.A."/>
            <person name="Sharon I."/>
            <person name="Castelle C.J."/>
            <person name="Probst A.J."/>
            <person name="Thomas B.C."/>
            <person name="Singh A."/>
            <person name="Wilkins M.J."/>
            <person name="Karaoz U."/>
            <person name="Brodie E.L."/>
            <person name="Williams K.H."/>
            <person name="Hubbard S.S."/>
            <person name="Banfield J.F."/>
        </authorList>
    </citation>
    <scope>NUCLEOTIDE SEQUENCE [LARGE SCALE GENOMIC DNA]</scope>
</reference>
<evidence type="ECO:0000256" key="1">
    <source>
        <dbReference type="SAM" id="Phobius"/>
    </source>
</evidence>